<feature type="non-terminal residue" evidence="2">
    <location>
        <position position="200"/>
    </location>
</feature>
<feature type="non-terminal residue" evidence="2">
    <location>
        <position position="1"/>
    </location>
</feature>
<dbReference type="Pfam" id="PF12400">
    <property type="entry name" value="STIMATE"/>
    <property type="match status" value="1"/>
</dbReference>
<keyword evidence="1" id="KW-0472">Membrane</keyword>
<dbReference type="PANTHER" id="PTHR31735:SF1">
    <property type="entry name" value="VACUOLAR MEMBRANE PROTEIN YPL162C"/>
    <property type="match status" value="1"/>
</dbReference>
<dbReference type="AlphaFoldDB" id="A0A4P9ZY21"/>
<dbReference type="GO" id="GO:0016020">
    <property type="term" value="C:membrane"/>
    <property type="evidence" value="ECO:0007669"/>
    <property type="project" value="TreeGrafter"/>
</dbReference>
<keyword evidence="1" id="KW-0812">Transmembrane</keyword>
<evidence type="ECO:0000256" key="1">
    <source>
        <dbReference type="SAM" id="Phobius"/>
    </source>
</evidence>
<accession>A0A4P9ZY21</accession>
<feature type="transmembrane region" description="Helical" evidence="1">
    <location>
        <begin position="6"/>
        <end position="26"/>
    </location>
</feature>
<keyword evidence="3" id="KW-1185">Reference proteome</keyword>
<feature type="transmembrane region" description="Helical" evidence="1">
    <location>
        <begin position="77"/>
        <end position="98"/>
    </location>
</feature>
<dbReference type="Proteomes" id="UP000268162">
    <property type="component" value="Unassembled WGS sequence"/>
</dbReference>
<sequence>NCKLMDSFAIFIQSLLGIVAISTLFLKRQHEVPQRPFLIWFFDVSKQASGSAMVHGLNLFAAYFSGKSSHEDSNPCIWYFMNLVLDTTFGVYILYLYLKLINVIVQRLGIENMDSGDYGSPPRPINWVKQSIAFFMALLSMKVTVMIALALFPFLAIVGRMFLAPFQHLGDPRIQIVMVMLVVPLVMNIIQFWLIDHVIK</sequence>
<feature type="transmembrane region" description="Helical" evidence="1">
    <location>
        <begin position="176"/>
        <end position="195"/>
    </location>
</feature>
<proteinExistence type="predicted"/>
<dbReference type="PANTHER" id="PTHR31735">
    <property type="entry name" value="VACUOLAR MEMBRANE PROTEIN YPL162C"/>
    <property type="match status" value="1"/>
</dbReference>
<name>A0A4P9ZY21_9FUNG</name>
<keyword evidence="1" id="KW-1133">Transmembrane helix</keyword>
<feature type="transmembrane region" description="Helical" evidence="1">
    <location>
        <begin position="132"/>
        <end position="156"/>
    </location>
</feature>
<dbReference type="EMBL" id="ML002353">
    <property type="protein sequence ID" value="RKP38567.1"/>
    <property type="molecule type" value="Genomic_DNA"/>
</dbReference>
<protein>
    <submittedName>
        <fullName evidence="2">Vaculolar membrane protein-domain-containing protein</fullName>
    </submittedName>
</protein>
<dbReference type="InterPro" id="IPR022127">
    <property type="entry name" value="STIMATE/YPL162C"/>
</dbReference>
<reference evidence="3" key="1">
    <citation type="journal article" date="2018" name="Nat. Microbiol.">
        <title>Leveraging single-cell genomics to expand the fungal tree of life.</title>
        <authorList>
            <person name="Ahrendt S.R."/>
            <person name="Quandt C.A."/>
            <person name="Ciobanu D."/>
            <person name="Clum A."/>
            <person name="Salamov A."/>
            <person name="Andreopoulos B."/>
            <person name="Cheng J.F."/>
            <person name="Woyke T."/>
            <person name="Pelin A."/>
            <person name="Henrissat B."/>
            <person name="Reynolds N.K."/>
            <person name="Benny G.L."/>
            <person name="Smith M.E."/>
            <person name="James T.Y."/>
            <person name="Grigoriev I.V."/>
        </authorList>
    </citation>
    <scope>NUCLEOTIDE SEQUENCE [LARGE SCALE GENOMIC DNA]</scope>
    <source>
        <strain evidence="3">RSA 468</strain>
    </source>
</reference>
<dbReference type="STRING" id="215637.A0A4P9ZY21"/>
<evidence type="ECO:0000313" key="3">
    <source>
        <dbReference type="Proteomes" id="UP000268162"/>
    </source>
</evidence>
<organism evidence="2 3">
    <name type="scientific">Dimargaris cristalligena</name>
    <dbReference type="NCBI Taxonomy" id="215637"/>
    <lineage>
        <taxon>Eukaryota</taxon>
        <taxon>Fungi</taxon>
        <taxon>Fungi incertae sedis</taxon>
        <taxon>Zoopagomycota</taxon>
        <taxon>Kickxellomycotina</taxon>
        <taxon>Dimargaritomycetes</taxon>
        <taxon>Dimargaritales</taxon>
        <taxon>Dimargaritaceae</taxon>
        <taxon>Dimargaris</taxon>
    </lineage>
</organism>
<gene>
    <name evidence="2" type="ORF">BJ085DRAFT_8116</name>
</gene>
<evidence type="ECO:0000313" key="2">
    <source>
        <dbReference type="EMBL" id="RKP38567.1"/>
    </source>
</evidence>